<dbReference type="EMBL" id="CM042889">
    <property type="protein sequence ID" value="KAI4320583.1"/>
    <property type="molecule type" value="Genomic_DNA"/>
</dbReference>
<reference evidence="2" key="1">
    <citation type="journal article" date="2023" name="Front. Plant Sci.">
        <title>Chromosomal-level genome assembly of Melastoma candidum provides insights into trichome evolution.</title>
        <authorList>
            <person name="Zhong Y."/>
            <person name="Wu W."/>
            <person name="Sun C."/>
            <person name="Zou P."/>
            <person name="Liu Y."/>
            <person name="Dai S."/>
            <person name="Zhou R."/>
        </authorList>
    </citation>
    <scope>NUCLEOTIDE SEQUENCE [LARGE SCALE GENOMIC DNA]</scope>
</reference>
<dbReference type="Proteomes" id="UP001057402">
    <property type="component" value="Chromosome 10"/>
</dbReference>
<name>A0ACB9M9B3_9MYRT</name>
<protein>
    <submittedName>
        <fullName evidence="1">Uncharacterized protein</fullName>
    </submittedName>
</protein>
<evidence type="ECO:0000313" key="1">
    <source>
        <dbReference type="EMBL" id="KAI4320583.1"/>
    </source>
</evidence>
<evidence type="ECO:0000313" key="2">
    <source>
        <dbReference type="Proteomes" id="UP001057402"/>
    </source>
</evidence>
<accession>A0ACB9M9B3</accession>
<keyword evidence="2" id="KW-1185">Reference proteome</keyword>
<sequence>MSRDAAFQGTNVFLSRNLVPPEVFDALHDALRLQGASVFLCCDPSRNGPRDFHVISSPTHEKFEDLRARGCKLLGSQCVIACSKERRSFPDQDYTCCLAMDGVKILASGFEMAEKTEIEKLVSSMGGTLHSKTSSDISFVIVKNVLAAKYQMKEKRFSSLLCKMVGTAEGDKHKVAKRWGHIHVVTRKWLGQSIARKACLNEDSYPVPGIPVPSMKGQGCSVAALANHGNEHKSSQSFTSAFGDPNVSADPALSDVDQDLETTVSQTFLSETHLSNKEDACEMMHQQPNGRMYQDDRAQDSEAEDGGLYLSECRLMLVGFDS</sequence>
<organism evidence="1 2">
    <name type="scientific">Melastoma candidum</name>
    <dbReference type="NCBI Taxonomy" id="119954"/>
    <lineage>
        <taxon>Eukaryota</taxon>
        <taxon>Viridiplantae</taxon>
        <taxon>Streptophyta</taxon>
        <taxon>Embryophyta</taxon>
        <taxon>Tracheophyta</taxon>
        <taxon>Spermatophyta</taxon>
        <taxon>Magnoliopsida</taxon>
        <taxon>eudicotyledons</taxon>
        <taxon>Gunneridae</taxon>
        <taxon>Pentapetalae</taxon>
        <taxon>rosids</taxon>
        <taxon>malvids</taxon>
        <taxon>Myrtales</taxon>
        <taxon>Melastomataceae</taxon>
        <taxon>Melastomatoideae</taxon>
        <taxon>Melastomateae</taxon>
        <taxon>Melastoma</taxon>
    </lineage>
</organism>
<proteinExistence type="predicted"/>
<gene>
    <name evidence="1" type="ORF">MLD38_034047</name>
</gene>
<comment type="caution">
    <text evidence="1">The sequence shown here is derived from an EMBL/GenBank/DDBJ whole genome shotgun (WGS) entry which is preliminary data.</text>
</comment>